<evidence type="ECO:0000313" key="1">
    <source>
        <dbReference type="EMBL" id="EHP39396.1"/>
    </source>
</evidence>
<accession>H1SDL1</accession>
<protein>
    <submittedName>
        <fullName evidence="1">Uncharacterized protein</fullName>
    </submittedName>
</protein>
<proteinExistence type="predicted"/>
<evidence type="ECO:0000313" key="2">
    <source>
        <dbReference type="Proteomes" id="UP000005808"/>
    </source>
</evidence>
<dbReference type="Proteomes" id="UP000005808">
    <property type="component" value="Unassembled WGS sequence"/>
</dbReference>
<comment type="caution">
    <text evidence="1">The sequence shown here is derived from an EMBL/GenBank/DDBJ whole genome shotgun (WGS) entry which is preliminary data.</text>
</comment>
<dbReference type="AlphaFoldDB" id="H1SDL1"/>
<name>H1SDL1_9BURK</name>
<sequence length="122" mass="13676">MTRAGAQVVHGAITEAMWGTMHRMFERKDFNCRELAAFASTANRTVTKCMAERYIAALHAAGYLNRTQEAVLGMKGQPARYVMKASKYTGPRAPIMQHARTIYDPNQGRIVWVDQKGIEDAN</sequence>
<dbReference type="PATRIC" id="fig|1127483.3.peg.6302"/>
<reference evidence="1 2" key="1">
    <citation type="journal article" date="2012" name="J. Bacteriol.">
        <title>De Novo Genome Project of Cupriavidus basilensis OR16.</title>
        <authorList>
            <person name="Cserhati M."/>
            <person name="Kriszt B."/>
            <person name="Szoboszlay S."/>
            <person name="Toth A."/>
            <person name="Szabo I."/>
            <person name="Tancsics A."/>
            <person name="Nagy I."/>
            <person name="Horvath B."/>
            <person name="Nagy I."/>
            <person name="Kukolya J."/>
        </authorList>
    </citation>
    <scope>NUCLEOTIDE SEQUENCE [LARGE SCALE GENOMIC DNA]</scope>
    <source>
        <strain evidence="1 2">OR16</strain>
    </source>
</reference>
<organism evidence="1 2">
    <name type="scientific">Cupriavidus basilensis OR16</name>
    <dbReference type="NCBI Taxonomy" id="1127483"/>
    <lineage>
        <taxon>Bacteria</taxon>
        <taxon>Pseudomonadati</taxon>
        <taxon>Pseudomonadota</taxon>
        <taxon>Betaproteobacteria</taxon>
        <taxon>Burkholderiales</taxon>
        <taxon>Burkholderiaceae</taxon>
        <taxon>Cupriavidus</taxon>
    </lineage>
</organism>
<gene>
    <name evidence="1" type="ORF">OR16_31584</name>
</gene>
<dbReference type="EMBL" id="AHJE01000093">
    <property type="protein sequence ID" value="EHP39396.1"/>
    <property type="molecule type" value="Genomic_DNA"/>
</dbReference>